<feature type="compositionally biased region" description="Basic and acidic residues" evidence="1">
    <location>
        <begin position="50"/>
        <end position="60"/>
    </location>
</feature>
<keyword evidence="3" id="KW-1185">Reference proteome</keyword>
<protein>
    <submittedName>
        <fullName evidence="2">Uncharacterized protein</fullName>
    </submittedName>
</protein>
<evidence type="ECO:0000313" key="2">
    <source>
        <dbReference type="EMBL" id="URE11967.1"/>
    </source>
</evidence>
<reference evidence="2" key="1">
    <citation type="submission" date="2022-05" db="EMBL/GenBank/DDBJ databases">
        <title>The Musa troglodytarum L. genome provides insights into the mechanism of non-climacteric behaviour and enrichment of carotenoids.</title>
        <authorList>
            <person name="Wang J."/>
        </authorList>
    </citation>
    <scope>NUCLEOTIDE SEQUENCE</scope>
    <source>
        <tissue evidence="2">Leaf</tissue>
    </source>
</reference>
<evidence type="ECO:0000256" key="1">
    <source>
        <dbReference type="SAM" id="MobiDB-lite"/>
    </source>
</evidence>
<dbReference type="Proteomes" id="UP001055439">
    <property type="component" value="Chromosome 6"/>
</dbReference>
<organism evidence="2 3">
    <name type="scientific">Musa troglodytarum</name>
    <name type="common">fe'i banana</name>
    <dbReference type="NCBI Taxonomy" id="320322"/>
    <lineage>
        <taxon>Eukaryota</taxon>
        <taxon>Viridiplantae</taxon>
        <taxon>Streptophyta</taxon>
        <taxon>Embryophyta</taxon>
        <taxon>Tracheophyta</taxon>
        <taxon>Spermatophyta</taxon>
        <taxon>Magnoliopsida</taxon>
        <taxon>Liliopsida</taxon>
        <taxon>Zingiberales</taxon>
        <taxon>Musaceae</taxon>
        <taxon>Musa</taxon>
    </lineage>
</organism>
<name>A0A9E7GGS7_9LILI</name>
<evidence type="ECO:0000313" key="3">
    <source>
        <dbReference type="Proteomes" id="UP001055439"/>
    </source>
</evidence>
<accession>A0A9E7GGS7</accession>
<sequence length="115" mass="13012">MHFLSAGHPSCGKHHIVPLPGEHQLLLLLLQPPAGCVLVEHALYLRGRLLREPRRPEPRSPHPLRPPPLRLHPFHSLQPLLRDHVLDLPPHPGLVPPPPLAPPGEERVHRVVWYP</sequence>
<gene>
    <name evidence="2" type="ORF">MUK42_36111</name>
</gene>
<dbReference type="EMBL" id="CP097508">
    <property type="protein sequence ID" value="URE11967.1"/>
    <property type="molecule type" value="Genomic_DNA"/>
</dbReference>
<feature type="region of interest" description="Disordered" evidence="1">
    <location>
        <begin position="50"/>
        <end position="69"/>
    </location>
</feature>
<dbReference type="AlphaFoldDB" id="A0A9E7GGS7"/>
<proteinExistence type="predicted"/>